<accession>A0A0C9XXB3</accession>
<reference evidence="3" key="2">
    <citation type="submission" date="2015-01" db="EMBL/GenBank/DDBJ databases">
        <title>Evolutionary Origins and Diversification of the Mycorrhizal Mutualists.</title>
        <authorList>
            <consortium name="DOE Joint Genome Institute"/>
            <consortium name="Mycorrhizal Genomics Consortium"/>
            <person name="Kohler A."/>
            <person name="Kuo A."/>
            <person name="Nagy L.G."/>
            <person name="Floudas D."/>
            <person name="Copeland A."/>
            <person name="Barry K.W."/>
            <person name="Cichocki N."/>
            <person name="Veneault-Fourrey C."/>
            <person name="LaButti K."/>
            <person name="Lindquist E.A."/>
            <person name="Lipzen A."/>
            <person name="Lundell T."/>
            <person name="Morin E."/>
            <person name="Murat C."/>
            <person name="Riley R."/>
            <person name="Ohm R."/>
            <person name="Sun H."/>
            <person name="Tunlid A."/>
            <person name="Henrissat B."/>
            <person name="Grigoriev I.V."/>
            <person name="Hibbett D.S."/>
            <person name="Martin F."/>
        </authorList>
    </citation>
    <scope>NUCLEOTIDE SEQUENCE [LARGE SCALE GENOMIC DNA]</scope>
    <source>
        <strain evidence="3">LaAM-08-1</strain>
    </source>
</reference>
<gene>
    <name evidence="2" type="ORF">K443DRAFT_97149</name>
</gene>
<feature type="compositionally biased region" description="Polar residues" evidence="1">
    <location>
        <begin position="7"/>
        <end position="17"/>
    </location>
</feature>
<dbReference type="AlphaFoldDB" id="A0A0C9XXB3"/>
<dbReference type="Pfam" id="PF13365">
    <property type="entry name" value="Trypsin_2"/>
    <property type="match status" value="1"/>
</dbReference>
<dbReference type="OrthoDB" id="10054765at2759"/>
<dbReference type="EMBL" id="KN838594">
    <property type="protein sequence ID" value="KIK02307.1"/>
    <property type="molecule type" value="Genomic_DNA"/>
</dbReference>
<feature type="region of interest" description="Disordered" evidence="1">
    <location>
        <begin position="1"/>
        <end position="27"/>
    </location>
</feature>
<dbReference type="HOGENOM" id="CLU_049073_0_0_1"/>
<evidence type="ECO:0000256" key="1">
    <source>
        <dbReference type="SAM" id="MobiDB-lite"/>
    </source>
</evidence>
<feature type="compositionally biased region" description="Basic and acidic residues" evidence="1">
    <location>
        <begin position="18"/>
        <end position="27"/>
    </location>
</feature>
<name>A0A0C9XXB3_9AGAR</name>
<dbReference type="Proteomes" id="UP000054477">
    <property type="component" value="Unassembled WGS sequence"/>
</dbReference>
<keyword evidence="3" id="KW-1185">Reference proteome</keyword>
<dbReference type="InterPro" id="IPR009003">
    <property type="entry name" value="Peptidase_S1_PA"/>
</dbReference>
<dbReference type="SUPFAM" id="SSF50494">
    <property type="entry name" value="Trypsin-like serine proteases"/>
    <property type="match status" value="1"/>
</dbReference>
<evidence type="ECO:0000313" key="2">
    <source>
        <dbReference type="EMBL" id="KIK02307.1"/>
    </source>
</evidence>
<protein>
    <recommendedName>
        <fullName evidence="4">Serine protease</fullName>
    </recommendedName>
</protein>
<reference evidence="2 3" key="1">
    <citation type="submission" date="2014-04" db="EMBL/GenBank/DDBJ databases">
        <authorList>
            <consortium name="DOE Joint Genome Institute"/>
            <person name="Kuo A."/>
            <person name="Kohler A."/>
            <person name="Nagy L.G."/>
            <person name="Floudas D."/>
            <person name="Copeland A."/>
            <person name="Barry K.W."/>
            <person name="Cichocki N."/>
            <person name="Veneault-Fourrey C."/>
            <person name="LaButti K."/>
            <person name="Lindquist E.A."/>
            <person name="Lipzen A."/>
            <person name="Lundell T."/>
            <person name="Morin E."/>
            <person name="Murat C."/>
            <person name="Sun H."/>
            <person name="Tunlid A."/>
            <person name="Henrissat B."/>
            <person name="Grigoriev I.V."/>
            <person name="Hibbett D.S."/>
            <person name="Martin F."/>
            <person name="Nordberg H.P."/>
            <person name="Cantor M.N."/>
            <person name="Hua S.X."/>
        </authorList>
    </citation>
    <scope>NUCLEOTIDE SEQUENCE [LARGE SCALE GENOMIC DNA]</scope>
    <source>
        <strain evidence="2 3">LaAM-08-1</strain>
    </source>
</reference>
<proteinExistence type="predicted"/>
<organism evidence="2 3">
    <name type="scientific">Laccaria amethystina LaAM-08-1</name>
    <dbReference type="NCBI Taxonomy" id="1095629"/>
    <lineage>
        <taxon>Eukaryota</taxon>
        <taxon>Fungi</taxon>
        <taxon>Dikarya</taxon>
        <taxon>Basidiomycota</taxon>
        <taxon>Agaricomycotina</taxon>
        <taxon>Agaricomycetes</taxon>
        <taxon>Agaricomycetidae</taxon>
        <taxon>Agaricales</taxon>
        <taxon>Agaricineae</taxon>
        <taxon>Hydnangiaceae</taxon>
        <taxon>Laccaria</taxon>
    </lineage>
</organism>
<sequence>MRGLATVSPSIVAQTPHLSKENDPGPPMLDRHILAALSKSPPTTALPDLIKQYTALSGTVLDVSLRYQTRATAESRRPSLAAASKDVVTVAHCATNGENRKITFSSGFALDAPASREGEYLILTCAHTWESSPTLTGTFIVIGSQDTLALHPVSEVVSALPRSDLILLSCKLPQGALNALDVSPYPAHKGTAVRAHFVTHREPVEPGWSSWVGDTWGKWAQGKVLGYRDFAGRETEPGTYDALSHLMFMPLPTVGSSGGPIIEEESGAVVGVMLGTRMDSRVEGVRGWGVPSEAIFEVVFASCYCFLIIMALLRRCLVYQDLGVKNDFTLVTDLMSSVVIKTPSANRRIPRRSKNSSHQIAADGY</sequence>
<dbReference type="STRING" id="1095629.A0A0C9XXB3"/>
<evidence type="ECO:0008006" key="4">
    <source>
        <dbReference type="Google" id="ProtNLM"/>
    </source>
</evidence>
<evidence type="ECO:0000313" key="3">
    <source>
        <dbReference type="Proteomes" id="UP000054477"/>
    </source>
</evidence>